<name>A0A4Z0YN24_9PEZI</name>
<evidence type="ECO:0000256" key="4">
    <source>
        <dbReference type="ARBA" id="ARBA00023002"/>
    </source>
</evidence>
<dbReference type="GO" id="GO:0046872">
    <property type="term" value="F:metal ion binding"/>
    <property type="evidence" value="ECO:0007669"/>
    <property type="project" value="UniProtKB-KW"/>
</dbReference>
<sequence>MQPKKELSAQEIASHRSTSSCWIVVDDKVYDVTSYLTEHPGGAAVLLKQAGTDATAEFRKIHSTDILSYLPKEAFLGAIDAAARAGLPISSAPAEPTGNLETEGIKELPHISSIVVPNDFEAAAKAVMPVKSWTFVSSSAHDGSALRSNLASWHAVRFRPRIFQDIRTVDPRSSIFGTASAFPFYVSPMGQLGRGHPVAEIGVVRALARRGVHGVLSTETTVKMEEIAAAFIAEKKKVAEERKDASTDENRPEAQLHFQLYVPADRAIAVQRIRRARATGVFRSIWVTVDTAVLGKRSADRKLQAAEALAASPDLAAHAESAGFGLLAHASNSQLNASLTWEDLKWIKREWGGPVVLKGVQTAEDAARAADLGVDGVLLSNHGGRQMHDAADALTTLLEIRTYYPGLVDRLEVFVDGGCRDGADVLKAVSLGAKAVGIGRPFFYALATYGEKGVERCLDSEFSSIPPFSFAFALTYVRIASDSSPFLGDVFSDELVTGMRLAGMKNLDEARPEGVNASRLLNEIWRPEKSSL</sequence>
<dbReference type="InterPro" id="IPR037396">
    <property type="entry name" value="FMN_HAD"/>
</dbReference>
<accession>A0A4Z0YN24</accession>
<evidence type="ECO:0000313" key="9">
    <source>
        <dbReference type="Proteomes" id="UP000297716"/>
    </source>
</evidence>
<evidence type="ECO:0000259" key="6">
    <source>
        <dbReference type="PROSITE" id="PS50255"/>
    </source>
</evidence>
<evidence type="ECO:0000259" key="7">
    <source>
        <dbReference type="PROSITE" id="PS51349"/>
    </source>
</evidence>
<dbReference type="Pfam" id="PF01070">
    <property type="entry name" value="FMN_dh"/>
    <property type="match status" value="1"/>
</dbReference>
<keyword evidence="9" id="KW-1185">Reference proteome</keyword>
<dbReference type="SUPFAM" id="SSF55856">
    <property type="entry name" value="Cytochrome b5-like heme/steroid binding domain"/>
    <property type="match status" value="1"/>
</dbReference>
<keyword evidence="5" id="KW-0408">Iron</keyword>
<dbReference type="GO" id="GO:0020037">
    <property type="term" value="F:heme binding"/>
    <property type="evidence" value="ECO:0007669"/>
    <property type="project" value="InterPro"/>
</dbReference>
<dbReference type="SUPFAM" id="SSF51395">
    <property type="entry name" value="FMN-linked oxidoreductases"/>
    <property type="match status" value="1"/>
</dbReference>
<dbReference type="PROSITE" id="PS00557">
    <property type="entry name" value="FMN_HYDROXY_ACID_DH_1"/>
    <property type="match status" value="1"/>
</dbReference>
<dbReference type="PRINTS" id="PR00363">
    <property type="entry name" value="CYTOCHROMEB5"/>
</dbReference>
<dbReference type="STRING" id="37992.A0A4Z0YN24"/>
<feature type="domain" description="FMN hydroxy acid dehydrogenase" evidence="7">
    <location>
        <begin position="109"/>
        <end position="490"/>
    </location>
</feature>
<protein>
    <recommendedName>
        <fullName evidence="10">Cytochrome b5 heme-binding domain-containing protein</fullName>
    </recommendedName>
</protein>
<dbReference type="GO" id="GO:0016491">
    <property type="term" value="F:oxidoreductase activity"/>
    <property type="evidence" value="ECO:0007669"/>
    <property type="project" value="UniProtKB-KW"/>
</dbReference>
<dbReference type="Gene3D" id="3.20.20.70">
    <property type="entry name" value="Aldolase class I"/>
    <property type="match status" value="1"/>
</dbReference>
<dbReference type="PANTHER" id="PTHR10578">
    <property type="entry name" value="S -2-HYDROXY-ACID OXIDASE-RELATED"/>
    <property type="match status" value="1"/>
</dbReference>
<evidence type="ECO:0000256" key="5">
    <source>
        <dbReference type="ARBA" id="ARBA00023004"/>
    </source>
</evidence>
<dbReference type="EMBL" id="SKBN01000170">
    <property type="protein sequence ID" value="TGJ81408.1"/>
    <property type="molecule type" value="Genomic_DNA"/>
</dbReference>
<dbReference type="Proteomes" id="UP000297716">
    <property type="component" value="Unassembled WGS sequence"/>
</dbReference>
<reference evidence="8 9" key="1">
    <citation type="submission" date="2019-03" db="EMBL/GenBank/DDBJ databases">
        <title>Draft genome sequence of Xylaria hypoxylon DSM 108379, a ubiquitous saprotrophic-parasitic fungi on hardwood.</title>
        <authorList>
            <person name="Buettner E."/>
            <person name="Leonhardt S."/>
            <person name="Gebauer A.M."/>
            <person name="Liers C."/>
            <person name="Hofrichter M."/>
            <person name="Kellner H."/>
        </authorList>
    </citation>
    <scope>NUCLEOTIDE SEQUENCE [LARGE SCALE GENOMIC DNA]</scope>
    <source>
        <strain evidence="8 9">DSM 108379</strain>
    </source>
</reference>
<dbReference type="PROSITE" id="PS50255">
    <property type="entry name" value="CYTOCHROME_B5_2"/>
    <property type="match status" value="1"/>
</dbReference>
<keyword evidence="3" id="KW-0479">Metal-binding</keyword>
<comment type="cofactor">
    <cofactor evidence="1">
        <name>FMN</name>
        <dbReference type="ChEBI" id="CHEBI:58210"/>
    </cofactor>
</comment>
<dbReference type="SMART" id="SM01117">
    <property type="entry name" value="Cyt-b5"/>
    <property type="match status" value="1"/>
</dbReference>
<comment type="caution">
    <text evidence="8">The sequence shown here is derived from an EMBL/GenBank/DDBJ whole genome shotgun (WGS) entry which is preliminary data.</text>
</comment>
<dbReference type="InterPro" id="IPR008259">
    <property type="entry name" value="FMN_hydac_DH_AS"/>
</dbReference>
<evidence type="ECO:0008006" key="10">
    <source>
        <dbReference type="Google" id="ProtNLM"/>
    </source>
</evidence>
<dbReference type="AlphaFoldDB" id="A0A4Z0YN24"/>
<dbReference type="InterPro" id="IPR036400">
    <property type="entry name" value="Cyt_B5-like_heme/steroid_sf"/>
</dbReference>
<dbReference type="Gene3D" id="3.10.120.10">
    <property type="entry name" value="Cytochrome b5-like heme/steroid binding domain"/>
    <property type="match status" value="1"/>
</dbReference>
<feature type="domain" description="Cytochrome b5 heme-binding" evidence="6">
    <location>
        <begin position="4"/>
        <end position="80"/>
    </location>
</feature>
<organism evidence="8 9">
    <name type="scientific">Xylaria hypoxylon</name>
    <dbReference type="NCBI Taxonomy" id="37992"/>
    <lineage>
        <taxon>Eukaryota</taxon>
        <taxon>Fungi</taxon>
        <taxon>Dikarya</taxon>
        <taxon>Ascomycota</taxon>
        <taxon>Pezizomycotina</taxon>
        <taxon>Sordariomycetes</taxon>
        <taxon>Xylariomycetidae</taxon>
        <taxon>Xylariales</taxon>
        <taxon>Xylariaceae</taxon>
        <taxon>Xylaria</taxon>
    </lineage>
</organism>
<dbReference type="InterPro" id="IPR018506">
    <property type="entry name" value="Cyt_B5_heme-BS"/>
</dbReference>
<proteinExistence type="predicted"/>
<dbReference type="PROSITE" id="PS51349">
    <property type="entry name" value="FMN_HYDROXY_ACID_DH_2"/>
    <property type="match status" value="1"/>
</dbReference>
<evidence type="ECO:0000256" key="3">
    <source>
        <dbReference type="ARBA" id="ARBA00022723"/>
    </source>
</evidence>
<keyword evidence="2" id="KW-0349">Heme</keyword>
<gene>
    <name evidence="8" type="ORF">E0Z10_g7351</name>
</gene>
<dbReference type="PROSITE" id="PS00191">
    <property type="entry name" value="CYTOCHROME_B5_1"/>
    <property type="match status" value="1"/>
</dbReference>
<keyword evidence="4" id="KW-0560">Oxidoreductase</keyword>
<dbReference type="PANTHER" id="PTHR10578:SF104">
    <property type="entry name" value="CYTOCHROME B2, MITOCHONDRIAL-RELATED"/>
    <property type="match status" value="1"/>
</dbReference>
<dbReference type="InterPro" id="IPR013785">
    <property type="entry name" value="Aldolase_TIM"/>
</dbReference>
<dbReference type="Pfam" id="PF00173">
    <property type="entry name" value="Cyt-b5"/>
    <property type="match status" value="1"/>
</dbReference>
<evidence type="ECO:0000256" key="2">
    <source>
        <dbReference type="ARBA" id="ARBA00022617"/>
    </source>
</evidence>
<dbReference type="InterPro" id="IPR001199">
    <property type="entry name" value="Cyt_B5-like_heme/steroid-bd"/>
</dbReference>
<dbReference type="InterPro" id="IPR000262">
    <property type="entry name" value="FMN-dep_DH"/>
</dbReference>
<dbReference type="OrthoDB" id="1925334at2759"/>
<evidence type="ECO:0000256" key="1">
    <source>
        <dbReference type="ARBA" id="ARBA00001917"/>
    </source>
</evidence>
<evidence type="ECO:0000313" key="8">
    <source>
        <dbReference type="EMBL" id="TGJ81408.1"/>
    </source>
</evidence>